<dbReference type="AlphaFoldDB" id="A0AAN8LFN2"/>
<protein>
    <recommendedName>
        <fullName evidence="1">Tetratricopeptide repeat protein 21A/21B second ARM domain-containing protein</fullName>
    </recommendedName>
</protein>
<evidence type="ECO:0000259" key="1">
    <source>
        <dbReference type="Pfam" id="PF25060"/>
    </source>
</evidence>
<evidence type="ECO:0000313" key="2">
    <source>
        <dbReference type="EMBL" id="KAK6310125.1"/>
    </source>
</evidence>
<evidence type="ECO:0000313" key="3">
    <source>
        <dbReference type="Proteomes" id="UP001356427"/>
    </source>
</evidence>
<name>A0AAN8LFN2_9TELE</name>
<sequence>MQSNSWSFSQRYSSLLGNQGPLQSNPDFLLEIVKEYIALCPAKPTAQGQPPAPQLQHCASVLDTVIKIVPELLQGIFLLAKVRFQSGDY</sequence>
<dbReference type="PANTHER" id="PTHR14699">
    <property type="entry name" value="STI2 PROTEIN-RELATED"/>
    <property type="match status" value="1"/>
</dbReference>
<dbReference type="EMBL" id="JAGTTL010000017">
    <property type="protein sequence ID" value="KAK6310125.1"/>
    <property type="molecule type" value="Genomic_DNA"/>
</dbReference>
<proteinExistence type="predicted"/>
<keyword evidence="3" id="KW-1185">Reference proteome</keyword>
<accession>A0AAN8LFN2</accession>
<organism evidence="2 3">
    <name type="scientific">Coregonus suidteri</name>
    <dbReference type="NCBI Taxonomy" id="861788"/>
    <lineage>
        <taxon>Eukaryota</taxon>
        <taxon>Metazoa</taxon>
        <taxon>Chordata</taxon>
        <taxon>Craniata</taxon>
        <taxon>Vertebrata</taxon>
        <taxon>Euteleostomi</taxon>
        <taxon>Actinopterygii</taxon>
        <taxon>Neopterygii</taxon>
        <taxon>Teleostei</taxon>
        <taxon>Protacanthopterygii</taxon>
        <taxon>Salmoniformes</taxon>
        <taxon>Salmonidae</taxon>
        <taxon>Coregoninae</taxon>
        <taxon>Coregonus</taxon>
    </lineage>
</organism>
<dbReference type="GO" id="GO:0035721">
    <property type="term" value="P:intraciliary retrograde transport"/>
    <property type="evidence" value="ECO:0007669"/>
    <property type="project" value="TreeGrafter"/>
</dbReference>
<dbReference type="Proteomes" id="UP001356427">
    <property type="component" value="Unassembled WGS sequence"/>
</dbReference>
<dbReference type="PANTHER" id="PTHR14699:SF1">
    <property type="entry name" value="TETRATRICOPEPTIDE REPEAT PROTEIN 21B"/>
    <property type="match status" value="1"/>
</dbReference>
<gene>
    <name evidence="2" type="ORF">J4Q44_G00200060</name>
</gene>
<feature type="domain" description="Tetratricopeptide repeat protein 21A/21B second ARM" evidence="1">
    <location>
        <begin position="25"/>
        <end position="89"/>
    </location>
</feature>
<dbReference type="InterPro" id="IPR056832">
    <property type="entry name" value="ARM_TT21_2nd"/>
</dbReference>
<dbReference type="GO" id="GO:0005929">
    <property type="term" value="C:cilium"/>
    <property type="evidence" value="ECO:0007669"/>
    <property type="project" value="GOC"/>
</dbReference>
<dbReference type="GO" id="GO:0030991">
    <property type="term" value="C:intraciliary transport particle A"/>
    <property type="evidence" value="ECO:0007669"/>
    <property type="project" value="TreeGrafter"/>
</dbReference>
<comment type="caution">
    <text evidence="2">The sequence shown here is derived from an EMBL/GenBank/DDBJ whole genome shotgun (WGS) entry which is preliminary data.</text>
</comment>
<reference evidence="2 3" key="1">
    <citation type="submission" date="2021-04" db="EMBL/GenBank/DDBJ databases">
        <authorList>
            <person name="De Guttry C."/>
            <person name="Zahm M."/>
            <person name="Klopp C."/>
            <person name="Cabau C."/>
            <person name="Louis A."/>
            <person name="Berthelot C."/>
            <person name="Parey E."/>
            <person name="Roest Crollius H."/>
            <person name="Montfort J."/>
            <person name="Robinson-Rechavi M."/>
            <person name="Bucao C."/>
            <person name="Bouchez O."/>
            <person name="Gislard M."/>
            <person name="Lluch J."/>
            <person name="Milhes M."/>
            <person name="Lampietro C."/>
            <person name="Lopez Roques C."/>
            <person name="Donnadieu C."/>
            <person name="Braasch I."/>
            <person name="Desvignes T."/>
            <person name="Postlethwait J."/>
            <person name="Bobe J."/>
            <person name="Wedekind C."/>
            <person name="Guiguen Y."/>
        </authorList>
    </citation>
    <scope>NUCLEOTIDE SEQUENCE [LARGE SCALE GENOMIC DNA]</scope>
    <source>
        <strain evidence="2">Cs_M1</strain>
        <tissue evidence="2">Blood</tissue>
    </source>
</reference>
<dbReference type="InterPro" id="IPR040364">
    <property type="entry name" value="TTC21A/TTC21B"/>
</dbReference>
<dbReference type="Pfam" id="PF25060">
    <property type="entry name" value="ARM_TT21_2nd"/>
    <property type="match status" value="1"/>
</dbReference>
<dbReference type="GO" id="GO:0061512">
    <property type="term" value="P:protein localization to cilium"/>
    <property type="evidence" value="ECO:0007669"/>
    <property type="project" value="TreeGrafter"/>
</dbReference>